<reference evidence="5" key="1">
    <citation type="journal article" date="2023" name="Mol. Phylogenet. Evol.">
        <title>Genome-scale phylogeny and comparative genomics of the fungal order Sordariales.</title>
        <authorList>
            <person name="Hensen N."/>
            <person name="Bonometti L."/>
            <person name="Westerberg I."/>
            <person name="Brannstrom I.O."/>
            <person name="Guillou S."/>
            <person name="Cros-Aarteil S."/>
            <person name="Calhoun S."/>
            <person name="Haridas S."/>
            <person name="Kuo A."/>
            <person name="Mondo S."/>
            <person name="Pangilinan J."/>
            <person name="Riley R."/>
            <person name="LaButti K."/>
            <person name="Andreopoulos B."/>
            <person name="Lipzen A."/>
            <person name="Chen C."/>
            <person name="Yan M."/>
            <person name="Daum C."/>
            <person name="Ng V."/>
            <person name="Clum A."/>
            <person name="Steindorff A."/>
            <person name="Ohm R.A."/>
            <person name="Martin F."/>
            <person name="Silar P."/>
            <person name="Natvig D.O."/>
            <person name="Lalanne C."/>
            <person name="Gautier V."/>
            <person name="Ament-Velasquez S.L."/>
            <person name="Kruys A."/>
            <person name="Hutchinson M.I."/>
            <person name="Powell A.J."/>
            <person name="Barry K."/>
            <person name="Miller A.N."/>
            <person name="Grigoriev I.V."/>
            <person name="Debuchy R."/>
            <person name="Gladieux P."/>
            <person name="Hiltunen Thoren M."/>
            <person name="Johannesson H."/>
        </authorList>
    </citation>
    <scope>NUCLEOTIDE SEQUENCE</scope>
    <source>
        <strain evidence="5">CBS 232.78</strain>
    </source>
</reference>
<organism evidence="5 6">
    <name type="scientific">Podospora didyma</name>
    <dbReference type="NCBI Taxonomy" id="330526"/>
    <lineage>
        <taxon>Eukaryota</taxon>
        <taxon>Fungi</taxon>
        <taxon>Dikarya</taxon>
        <taxon>Ascomycota</taxon>
        <taxon>Pezizomycotina</taxon>
        <taxon>Sordariomycetes</taxon>
        <taxon>Sordariomycetidae</taxon>
        <taxon>Sordariales</taxon>
        <taxon>Podosporaceae</taxon>
        <taxon>Podospora</taxon>
    </lineage>
</organism>
<dbReference type="InterPro" id="IPR000182">
    <property type="entry name" value="GNAT_dom"/>
</dbReference>
<feature type="domain" description="N-acetyltransferase" evidence="4">
    <location>
        <begin position="34"/>
        <end position="233"/>
    </location>
</feature>
<dbReference type="AlphaFoldDB" id="A0AAE0KJD3"/>
<evidence type="ECO:0000313" key="6">
    <source>
        <dbReference type="Proteomes" id="UP001285441"/>
    </source>
</evidence>
<gene>
    <name evidence="5" type="ORF">B0H63DRAFT_225415</name>
</gene>
<dbReference type="Proteomes" id="UP001285441">
    <property type="component" value="Unassembled WGS sequence"/>
</dbReference>
<comment type="caution">
    <text evidence="5">The sequence shown here is derived from an EMBL/GenBank/DDBJ whole genome shotgun (WGS) entry which is preliminary data.</text>
</comment>
<keyword evidence="3" id="KW-0012">Acyltransferase</keyword>
<accession>A0AAE0KJD3</accession>
<dbReference type="Pfam" id="PF13302">
    <property type="entry name" value="Acetyltransf_3"/>
    <property type="match status" value="1"/>
</dbReference>
<keyword evidence="6" id="KW-1185">Reference proteome</keyword>
<keyword evidence="2" id="KW-0808">Transferase</keyword>
<reference evidence="5" key="2">
    <citation type="submission" date="2023-06" db="EMBL/GenBank/DDBJ databases">
        <authorList>
            <consortium name="Lawrence Berkeley National Laboratory"/>
            <person name="Haridas S."/>
            <person name="Hensen N."/>
            <person name="Bonometti L."/>
            <person name="Westerberg I."/>
            <person name="Brannstrom I.O."/>
            <person name="Guillou S."/>
            <person name="Cros-Aarteil S."/>
            <person name="Calhoun S."/>
            <person name="Kuo A."/>
            <person name="Mondo S."/>
            <person name="Pangilinan J."/>
            <person name="Riley R."/>
            <person name="LaButti K."/>
            <person name="Andreopoulos B."/>
            <person name="Lipzen A."/>
            <person name="Chen C."/>
            <person name="Yanf M."/>
            <person name="Daum C."/>
            <person name="Ng V."/>
            <person name="Clum A."/>
            <person name="Steindorff A."/>
            <person name="Ohm R."/>
            <person name="Martin F."/>
            <person name="Silar P."/>
            <person name="Natvig D."/>
            <person name="Lalanne C."/>
            <person name="Gautier V."/>
            <person name="Ament-velasquez S.L."/>
            <person name="Kruys A."/>
            <person name="Hutchinson M.I."/>
            <person name="Powell A.J."/>
            <person name="Barry K."/>
            <person name="Miller A.N."/>
            <person name="Grigoriev I.V."/>
            <person name="Debuchy R."/>
            <person name="Gladieux P."/>
            <person name="Thoren M.H."/>
            <person name="Johannesson H."/>
        </authorList>
    </citation>
    <scope>NUCLEOTIDE SEQUENCE</scope>
    <source>
        <strain evidence="5">CBS 232.78</strain>
    </source>
</reference>
<evidence type="ECO:0000256" key="2">
    <source>
        <dbReference type="ARBA" id="ARBA00022679"/>
    </source>
</evidence>
<dbReference type="GO" id="GO:0008080">
    <property type="term" value="F:N-acetyltransferase activity"/>
    <property type="evidence" value="ECO:0007669"/>
    <property type="project" value="InterPro"/>
</dbReference>
<dbReference type="InterPro" id="IPR039135">
    <property type="entry name" value="NAT9-like"/>
</dbReference>
<evidence type="ECO:0000313" key="5">
    <source>
        <dbReference type="EMBL" id="KAK3377769.1"/>
    </source>
</evidence>
<protein>
    <submittedName>
        <fullName evidence="5">GNAT domain-containing protein</fullName>
    </submittedName>
</protein>
<name>A0AAE0KJD3_9PEZI</name>
<dbReference type="InterPro" id="IPR016181">
    <property type="entry name" value="Acyl_CoA_acyltransferase"/>
</dbReference>
<dbReference type="PANTHER" id="PTHR13256">
    <property type="entry name" value="N-ACETYLTRANSFERASE 9"/>
    <property type="match status" value="1"/>
</dbReference>
<evidence type="ECO:0000256" key="1">
    <source>
        <dbReference type="ARBA" id="ARBA00009342"/>
    </source>
</evidence>
<dbReference type="EMBL" id="JAULSW010000006">
    <property type="protein sequence ID" value="KAK3377769.1"/>
    <property type="molecule type" value="Genomic_DNA"/>
</dbReference>
<dbReference type="Gene3D" id="3.40.630.30">
    <property type="match status" value="1"/>
</dbReference>
<comment type="similarity">
    <text evidence="1">Belongs to the acetyltransferase family. GNAT subfamily.</text>
</comment>
<evidence type="ECO:0000256" key="3">
    <source>
        <dbReference type="ARBA" id="ARBA00023315"/>
    </source>
</evidence>
<evidence type="ECO:0000259" key="4">
    <source>
        <dbReference type="PROSITE" id="PS51186"/>
    </source>
</evidence>
<proteinExistence type="inferred from homology"/>
<dbReference type="SUPFAM" id="SSF55729">
    <property type="entry name" value="Acyl-CoA N-acyltransferases (Nat)"/>
    <property type="match status" value="1"/>
</dbReference>
<dbReference type="PROSITE" id="PS51186">
    <property type="entry name" value="GNAT"/>
    <property type="match status" value="1"/>
</dbReference>
<dbReference type="PANTHER" id="PTHR13256:SF16">
    <property type="entry name" value="ALPHA_BETA-TUBULIN-N-ACETYLTRANSFERASE 9"/>
    <property type="match status" value="1"/>
</dbReference>
<sequence>MKFNELIAISTAKALLVPYDRRHVLTYHAWMEDPAIQEATASERLTLEEEYENQESWRASRDKLTFIICQPLPLLREKTLKDGVALSAGTADAPDNMVGDVNVFLYPYDNDDDDDTETPSSDLVGEIDIMIADSKHRGQGLGRAAVLAFLHYIARNLDGVLREYSSSKEGEEGKKNGAPPATTTRLKRLMAKIHKDNAKSIALFRSLGFEQEGDVNYFGELKLVHRDLEKLVSANNVEGYVELVYERN</sequence>